<evidence type="ECO:0000256" key="6">
    <source>
        <dbReference type="SAM" id="MobiDB-lite"/>
    </source>
</evidence>
<dbReference type="PANTHER" id="PTHR11709">
    <property type="entry name" value="MULTI-COPPER OXIDASE"/>
    <property type="match status" value="1"/>
</dbReference>
<feature type="domain" description="WSC" evidence="8">
    <location>
        <begin position="1001"/>
        <end position="1092"/>
    </location>
</feature>
<evidence type="ECO:0000256" key="2">
    <source>
        <dbReference type="ARBA" id="ARBA00022723"/>
    </source>
</evidence>
<accession>A0A1L7WKW8</accession>
<dbReference type="InterPro" id="IPR001117">
    <property type="entry name" value="Cu-oxidase_2nd"/>
</dbReference>
<dbReference type="PROSITE" id="PS51212">
    <property type="entry name" value="WSC"/>
    <property type="match status" value="2"/>
</dbReference>
<dbReference type="InterPro" id="IPR011707">
    <property type="entry name" value="Cu-oxidase-like_N"/>
</dbReference>
<dbReference type="InterPro" id="IPR002355">
    <property type="entry name" value="Cu_oxidase_Cu_BS"/>
</dbReference>
<reference evidence="9 10" key="1">
    <citation type="submission" date="2016-03" db="EMBL/GenBank/DDBJ databases">
        <authorList>
            <person name="Ploux O."/>
        </authorList>
    </citation>
    <scope>NUCLEOTIDE SEQUENCE [LARGE SCALE GENOMIC DNA]</scope>
    <source>
        <strain evidence="9 10">UAMH 11012</strain>
    </source>
</reference>
<keyword evidence="3 7" id="KW-0732">Signal</keyword>
<dbReference type="InterPro" id="IPR002889">
    <property type="entry name" value="WSC_carb-bd"/>
</dbReference>
<name>A0A1L7WKW8_9HELO</name>
<dbReference type="InterPro" id="IPR011047">
    <property type="entry name" value="Quinoprotein_ADH-like_sf"/>
</dbReference>
<keyword evidence="2" id="KW-0479">Metal-binding</keyword>
<dbReference type="InterPro" id="IPR045087">
    <property type="entry name" value="Cu-oxidase_fam"/>
</dbReference>
<dbReference type="Pfam" id="PF07731">
    <property type="entry name" value="Cu-oxidase_2"/>
    <property type="match status" value="1"/>
</dbReference>
<feature type="chain" id="PRO_5013176975" description="WSC domain-containing protein" evidence="7">
    <location>
        <begin position="21"/>
        <end position="1715"/>
    </location>
</feature>
<feature type="signal peptide" evidence="7">
    <location>
        <begin position="1"/>
        <end position="20"/>
    </location>
</feature>
<dbReference type="GO" id="GO:0033573">
    <property type="term" value="C:high-affinity iron permease complex"/>
    <property type="evidence" value="ECO:0007669"/>
    <property type="project" value="TreeGrafter"/>
</dbReference>
<dbReference type="InterPro" id="IPR011706">
    <property type="entry name" value="Cu-oxidase_C"/>
</dbReference>
<evidence type="ECO:0000256" key="1">
    <source>
        <dbReference type="ARBA" id="ARBA00010609"/>
    </source>
</evidence>
<dbReference type="GO" id="GO:0005507">
    <property type="term" value="F:copper ion binding"/>
    <property type="evidence" value="ECO:0007669"/>
    <property type="project" value="InterPro"/>
</dbReference>
<dbReference type="CDD" id="cd13851">
    <property type="entry name" value="CuRO_1_Fet3p"/>
    <property type="match status" value="1"/>
</dbReference>
<dbReference type="GO" id="GO:0004322">
    <property type="term" value="F:ferroxidase activity"/>
    <property type="evidence" value="ECO:0007669"/>
    <property type="project" value="TreeGrafter"/>
</dbReference>
<dbReference type="GO" id="GO:0033215">
    <property type="term" value="P:reductive iron assimilation"/>
    <property type="evidence" value="ECO:0007669"/>
    <property type="project" value="TreeGrafter"/>
</dbReference>
<evidence type="ECO:0000256" key="3">
    <source>
        <dbReference type="ARBA" id="ARBA00022729"/>
    </source>
</evidence>
<gene>
    <name evidence="9" type="ORF">PAC_03300</name>
</gene>
<evidence type="ECO:0000313" key="10">
    <source>
        <dbReference type="Proteomes" id="UP000184330"/>
    </source>
</evidence>
<evidence type="ECO:0000256" key="5">
    <source>
        <dbReference type="ARBA" id="ARBA00023008"/>
    </source>
</evidence>
<dbReference type="SMART" id="SM00321">
    <property type="entry name" value="WSC"/>
    <property type="match status" value="2"/>
</dbReference>
<keyword evidence="10" id="KW-1185">Reference proteome</keyword>
<dbReference type="CDD" id="cd13899">
    <property type="entry name" value="CuRO_3_Fet3p"/>
    <property type="match status" value="1"/>
</dbReference>
<dbReference type="SUPFAM" id="SSF50998">
    <property type="entry name" value="Quinoprotein alcohol dehydrogenase-like"/>
    <property type="match status" value="1"/>
</dbReference>
<dbReference type="SUPFAM" id="SSF49503">
    <property type="entry name" value="Cupredoxins"/>
    <property type="match status" value="3"/>
</dbReference>
<dbReference type="EMBL" id="FJOG01000003">
    <property type="protein sequence ID" value="CZR53422.1"/>
    <property type="molecule type" value="Genomic_DNA"/>
</dbReference>
<dbReference type="PROSITE" id="PS00080">
    <property type="entry name" value="MULTICOPPER_OXIDASE2"/>
    <property type="match status" value="1"/>
</dbReference>
<feature type="domain" description="WSC" evidence="8">
    <location>
        <begin position="893"/>
        <end position="984"/>
    </location>
</feature>
<organism evidence="9 10">
    <name type="scientific">Phialocephala subalpina</name>
    <dbReference type="NCBI Taxonomy" id="576137"/>
    <lineage>
        <taxon>Eukaryota</taxon>
        <taxon>Fungi</taxon>
        <taxon>Dikarya</taxon>
        <taxon>Ascomycota</taxon>
        <taxon>Pezizomycotina</taxon>
        <taxon>Leotiomycetes</taxon>
        <taxon>Helotiales</taxon>
        <taxon>Mollisiaceae</taxon>
        <taxon>Phialocephala</taxon>
        <taxon>Phialocephala fortinii species complex</taxon>
    </lineage>
</organism>
<keyword evidence="4" id="KW-0560">Oxidoreductase</keyword>
<dbReference type="Gene3D" id="2.60.40.420">
    <property type="entry name" value="Cupredoxins - blue copper proteins"/>
    <property type="match status" value="3"/>
</dbReference>
<proteinExistence type="inferred from homology"/>
<evidence type="ECO:0000256" key="7">
    <source>
        <dbReference type="SAM" id="SignalP"/>
    </source>
</evidence>
<feature type="compositionally biased region" description="Low complexity" evidence="6">
    <location>
        <begin position="815"/>
        <end position="841"/>
    </location>
</feature>
<evidence type="ECO:0000313" key="9">
    <source>
        <dbReference type="EMBL" id="CZR53422.1"/>
    </source>
</evidence>
<sequence>MVARLFSVLGLAVMPALVHSFASTDSWQDAVCFSDSQVTQAIWLIRSQDPPQSGYLPNHNIDPTAVASNLTLAWSKTYNTNEVFYAKPLVYTPPGAPNEYVITVSNQNIVRVIDGFTGATVNTRTLDAPFASTDTQCGDIPNTVGITGTPIIDTATDIMYFFAKGYKNGQAGPQGTILGQYKFYAVKLPGLADVSGFPVIIDGHYANNDPTRYFIGGTVLNRPGLAMLGNTIVGGFGGHCDNFNYTGMLVSVSKTPGVGVTNIQAMEASPGAPSPQTLDITIQGGGKAGIWMSGMGLAADTSANRVFFVTGNARGAGANGGATGKAASGKVYLSTLEQCVVNMGVDPNAGTLTQADYFEPYAYDSLNGGDRDFGSAGVGLLDPTVFNGNGVSRIAVAGGKDGNMYIMNADNLGGFAGGTAGGDNVIQTIPNANSYFSGPGSYPLEGGYLYLAPTGDSMYAYSFSNQGGTPKFTLAGKTALTFAGKSVPTVTSNNGAPGTGIVWLCDANRGLLAYNAVPVNGVLTPITLPTGAATGGLTKNQRPAFGDGRIYTSKGATLVALSGGGQKSKVPLTCTPNPASFGSVMVHSTSTVQITCTANVAITAPKCDITSTIFNCGGATLPASVASGAQFTFPVVFNLSDAALLAYENASPAPLAPGSQVGTLNVRVTAPSGYLQNTIVPLSGTAVASGGYLVINQTTMNFGGVFIGGAQPSQSSRSIILTNKGSQSLTFNGFAWQDYYATGQPYHNVTSSTVGNGFTSTNFPAVGSTLAAGASLTIPLVFLPSSTGIAASFINFWSDGGYTDLLMQGTAAQGTASSSSSSSSSTTNPISSSTSSSSVSTSTITPVLSSSSSSSSVLSSTSTSTTVTSSSKITTAITPSGTLNPLEPKTISTFQYIGCYTDLVNNVRTLSSVTYTNAAMTLEMCATQCTSYDYFGVEYGTQCYCGYTLNATLRATESDCNKPCGGNATEICGKGNRLSTYQNTIYYPPPAAPAHVPTAGGFVWQGCYTEGTTSRALTGATFTSDTMTVESCIASCAGYTYAGVEYARECYCGNTLSVGSALTATTDCSLLCSGSVSEYCGAGSRLDLYMYNPAAASSLSSSSAVPGSTSSKVSTSSLIAITSSSAAPTSFTTSTISSSAAPTSFTTSTISSSKAASSSTSTSALPYVTPPAAKTRSFTWSIGWVNAAPDGYTRPFIGINGMWPCPALSVNMGDTIKLTVTNNLVNQSSAIHFHGIFQRNTTFADGPAMVTQCPIQPGASFVYEFKVSQPGTYWYHAHIGGQYIDGFRGPLIINDVNAPYRVDKEYVMTLTDLYHAQAPGLINYYQSQDNANNNNGAEPVPNSILINEAQNVQFSITPGKKYLFRIINMGAFAPQYLQFDQHDITVVEIDGVYTQPYTVSQLFITVAQRYSVILTAKAGSTQNFAIKASMYTDMFNPQVIPAAFNTEVSAFLVYNANLAMPAPLTITPQPFDDSVFVPYDQQPLLDPPTQSIYMTVSFGANGNGQYRGYINGIDYVPQKVPTLYTAMYGPANQVNNAAIYGQQANPIVLPYGAVVELTLSNHDSFAHPFHLHGHNFQVVQRDSGGSNFPINIPAGPPMRRDTVLMMADGSVTIRFVADNPGVTLFHCHIEWHVEAGLTATFIEAPTELQALGLYVPVSHRSACAAQGIAMKGNAAGNTKDYTDLTGANNVANTNPWGALVSPPTTPALPYSQQGL</sequence>
<comment type="similarity">
    <text evidence="1">Belongs to the multicopper oxidase family.</text>
</comment>
<dbReference type="Pfam" id="PF07732">
    <property type="entry name" value="Cu-oxidase_3"/>
    <property type="match status" value="1"/>
</dbReference>
<dbReference type="STRING" id="576137.A0A1L7WKW8"/>
<feature type="region of interest" description="Disordered" evidence="6">
    <location>
        <begin position="814"/>
        <end position="841"/>
    </location>
</feature>
<dbReference type="Pfam" id="PF01822">
    <property type="entry name" value="WSC"/>
    <property type="match status" value="2"/>
</dbReference>
<evidence type="ECO:0000256" key="4">
    <source>
        <dbReference type="ARBA" id="ARBA00023002"/>
    </source>
</evidence>
<dbReference type="PANTHER" id="PTHR11709:SF361">
    <property type="entry name" value="IRON TRANSPORT MULTICOPPER OXIDASE FET3"/>
    <property type="match status" value="1"/>
</dbReference>
<dbReference type="OrthoDB" id="2121828at2759"/>
<dbReference type="GO" id="GO:0010106">
    <property type="term" value="P:cellular response to iron ion starvation"/>
    <property type="evidence" value="ECO:0007669"/>
    <property type="project" value="TreeGrafter"/>
</dbReference>
<dbReference type="CDD" id="cd13877">
    <property type="entry name" value="CuRO_2_Fet3p_like"/>
    <property type="match status" value="1"/>
</dbReference>
<dbReference type="InterPro" id="IPR044130">
    <property type="entry name" value="CuRO_2_Fet3-like"/>
</dbReference>
<dbReference type="Proteomes" id="UP000184330">
    <property type="component" value="Unassembled WGS sequence"/>
</dbReference>
<evidence type="ECO:0000259" key="8">
    <source>
        <dbReference type="PROSITE" id="PS51212"/>
    </source>
</evidence>
<dbReference type="Pfam" id="PF00394">
    <property type="entry name" value="Cu-oxidase"/>
    <property type="match status" value="1"/>
</dbReference>
<dbReference type="InterPro" id="IPR008972">
    <property type="entry name" value="Cupredoxin"/>
</dbReference>
<protein>
    <recommendedName>
        <fullName evidence="8">WSC domain-containing protein</fullName>
    </recommendedName>
</protein>
<keyword evidence="5" id="KW-0186">Copper</keyword>